<keyword evidence="2" id="KW-1015">Disulfide bond</keyword>
<keyword evidence="4" id="KW-0812">Transmembrane</keyword>
<keyword evidence="4" id="KW-0472">Membrane</keyword>
<feature type="compositionally biased region" description="Low complexity" evidence="3">
    <location>
        <begin position="287"/>
        <end position="303"/>
    </location>
</feature>
<feature type="region of interest" description="Disordered" evidence="3">
    <location>
        <begin position="456"/>
        <end position="477"/>
    </location>
</feature>
<dbReference type="SUPFAM" id="SSF49899">
    <property type="entry name" value="Concanavalin A-like lectins/glucanases"/>
    <property type="match status" value="2"/>
</dbReference>
<gene>
    <name evidence="6" type="ORF">C1I99_10595</name>
</gene>
<proteinExistence type="predicted"/>
<evidence type="ECO:0000259" key="5">
    <source>
        <dbReference type="SMART" id="SM00560"/>
    </source>
</evidence>
<evidence type="ECO:0000313" key="7">
    <source>
        <dbReference type="Proteomes" id="UP000248749"/>
    </source>
</evidence>
<feature type="compositionally biased region" description="Low complexity" evidence="3">
    <location>
        <begin position="780"/>
        <end position="794"/>
    </location>
</feature>
<dbReference type="Gene3D" id="2.60.120.200">
    <property type="match status" value="2"/>
</dbReference>
<dbReference type="Pfam" id="PF13385">
    <property type="entry name" value="Laminin_G_3"/>
    <property type="match status" value="2"/>
</dbReference>
<keyword evidence="4" id="KW-1133">Transmembrane helix</keyword>
<dbReference type="EMBL" id="POUB01000052">
    <property type="protein sequence ID" value="PZF99890.1"/>
    <property type="molecule type" value="Genomic_DNA"/>
</dbReference>
<feature type="region of interest" description="Disordered" evidence="3">
    <location>
        <begin position="777"/>
        <end position="796"/>
    </location>
</feature>
<evidence type="ECO:0000313" key="6">
    <source>
        <dbReference type="EMBL" id="PZF99890.1"/>
    </source>
</evidence>
<evidence type="ECO:0000256" key="3">
    <source>
        <dbReference type="SAM" id="MobiDB-lite"/>
    </source>
</evidence>
<dbReference type="Proteomes" id="UP000248749">
    <property type="component" value="Unassembled WGS sequence"/>
</dbReference>
<dbReference type="InterPro" id="IPR006558">
    <property type="entry name" value="LamG-like"/>
</dbReference>
<protein>
    <recommendedName>
        <fullName evidence="5">LamG-like jellyroll fold domain-containing protein</fullName>
    </recommendedName>
</protein>
<evidence type="ECO:0000256" key="4">
    <source>
        <dbReference type="SAM" id="Phobius"/>
    </source>
</evidence>
<dbReference type="SMART" id="SM00560">
    <property type="entry name" value="LamGL"/>
    <property type="match status" value="2"/>
</dbReference>
<dbReference type="InterPro" id="IPR013320">
    <property type="entry name" value="ConA-like_dom_sf"/>
</dbReference>
<feature type="region of interest" description="Disordered" evidence="3">
    <location>
        <begin position="285"/>
        <end position="307"/>
    </location>
</feature>
<feature type="domain" description="LamG-like jellyroll fold" evidence="5">
    <location>
        <begin position="842"/>
        <end position="980"/>
    </location>
</feature>
<accession>A0A2W2CPX0</accession>
<dbReference type="AlphaFoldDB" id="A0A2W2CPX0"/>
<dbReference type="PANTHER" id="PTHR46943">
    <property type="entry name" value="PENTRAXIN-RELATED PROTEIN PTX3"/>
    <property type="match status" value="1"/>
</dbReference>
<keyword evidence="1" id="KW-0732">Signal</keyword>
<organism evidence="6 7">
    <name type="scientific">Micromonospora deserti</name>
    <dbReference type="NCBI Taxonomy" id="2070366"/>
    <lineage>
        <taxon>Bacteria</taxon>
        <taxon>Bacillati</taxon>
        <taxon>Actinomycetota</taxon>
        <taxon>Actinomycetes</taxon>
        <taxon>Micromonosporales</taxon>
        <taxon>Micromonosporaceae</taxon>
        <taxon>Micromonospora</taxon>
    </lineage>
</organism>
<dbReference type="GO" id="GO:0006955">
    <property type="term" value="P:immune response"/>
    <property type="evidence" value="ECO:0007669"/>
    <property type="project" value="InterPro"/>
</dbReference>
<comment type="caution">
    <text evidence="6">The sequence shown here is derived from an EMBL/GenBank/DDBJ whole genome shotgun (WGS) entry which is preliminary data.</text>
</comment>
<name>A0A2W2CPX0_9ACTN</name>
<feature type="transmembrane region" description="Helical" evidence="4">
    <location>
        <begin position="49"/>
        <end position="71"/>
    </location>
</feature>
<sequence>MPCRLSSRTGGVPGAIREELDVCAGFCARLCKETELRLTPGRMRLRRQVVGGSCAAVLVAATLSVTTPVGAATVQPREAPSESSASAAEAEAIAVAKQLGTSVEVRGSKSESSRVLATPRGSLLLEAHAVPRWTMKRDGSGWRQVDTMLHRDASGAVAPVATLADVGFSPGGTGPLVRVPVAGGEVTIGWPGALPAPTLEGDTAVYGSVLPDVDLRVRALVDGFTWVVVVKSAKAAANPALETLRLSLGTSGVSRRARTGGGFDVVDAAGTVVLSAGNALMWDSSGAAETEASPSSLSAPADAQDGSEVLRSAPDTANKVELAAEVVGADVVIRPDLALLRGADTTYPVVIDPWTTIGKAMWGYTGSTNATRDDGVARVGREPTGAGIFRSFFRFNLSGLAGKTIRGAKFLTEMTHSWDCENTPVNLWRSADLTSSGKQSWDGPNLAKWLEERWGHAHKPSSPTTCPGDPQPDKPMEFASTNLKNDVDAYKGDGNYTLALSTRQSDGSSEGTSNWWKKFDPTVTKLSVEYNTNPNTPTAAQLSTHAEYTAPAQACVTGTSRPVVRGYYPWLKATLTDPDGSNGGNLSGVFTLQKWSGTAWATLTGWPRTDSGVAPGGKAEMKFGPIADGEQYRWQVQTKDTLGGESDKSPWCEFYADYSPPASTPKVTPADGLYLESVPIGSNDSPRGAKGYSGRFTFSANGVADVYDYVYWLDGGPEKTVRAETLGGSATVWITPNRRLSNKLFVKSRDQAGNASATYEYLFLAGDPTAPQATWSMQEGAGATQPTTPAGGPTLNLYNDPQWSDGWITGTHRTMGRDRAVSFGYGSGWGATTVAPPIDSSRSFSVAAWVRVWSTGTFGSVVAASGTNNGAWQLQRDKNGYWYFHTFSADSATHTRTSVASADPAATNVWQHVAGVYDAGLQEIRIYVNGVEVGVQLLSSLWSSAGILQIGRVHYNGNQQNYLQGEIDDVRLWDRVINPADDLEPIVKPTLVGQWDMNDEDEEAPRQQGDGSGYNRPVTLAEPAAAAHFCDGYLSTGLCLDGASGTADTSEQVLRTEGSWTVMARVKPIAFTTYHTVLSQCGTARCAFYLQRQSNSPASWALVVPDKDAASGVTYSTIKWGGTPALHEWVHLAATYDSTSRAIRLYVNGAPAGEVNNIPPAWGATGRLRIGSSDSGDFLHGTVDDVQVWQGRLTDSQVGGIAAS</sequence>
<reference evidence="6 7" key="1">
    <citation type="submission" date="2018-01" db="EMBL/GenBank/DDBJ databases">
        <title>Draft genome sequence of Salinispora sp. 13K206.</title>
        <authorList>
            <person name="Sahin N."/>
            <person name="Saygin H."/>
            <person name="Ay H."/>
        </authorList>
    </citation>
    <scope>NUCLEOTIDE SEQUENCE [LARGE SCALE GENOMIC DNA]</scope>
    <source>
        <strain evidence="6 7">13K206</strain>
    </source>
</reference>
<keyword evidence="7" id="KW-1185">Reference proteome</keyword>
<dbReference type="InterPro" id="IPR042837">
    <property type="entry name" value="PTX3"/>
</dbReference>
<dbReference type="PANTHER" id="PTHR46943:SF1">
    <property type="entry name" value="PENTRAXIN-RELATED PROTEIN PTX3"/>
    <property type="match status" value="1"/>
</dbReference>
<feature type="domain" description="LamG-like jellyroll fold" evidence="5">
    <location>
        <begin position="1058"/>
        <end position="1196"/>
    </location>
</feature>
<evidence type="ECO:0000256" key="1">
    <source>
        <dbReference type="ARBA" id="ARBA00022729"/>
    </source>
</evidence>
<evidence type="ECO:0000256" key="2">
    <source>
        <dbReference type="ARBA" id="ARBA00023157"/>
    </source>
</evidence>